<dbReference type="FunCoup" id="T1FYF6">
    <property type="interactions" value="276"/>
</dbReference>
<dbReference type="Proteomes" id="UP000015101">
    <property type="component" value="Unassembled WGS sequence"/>
</dbReference>
<dbReference type="EnsemblMetazoa" id="HelroT65985">
    <property type="protein sequence ID" value="HelroP65985"/>
    <property type="gene ID" value="HelroG65985"/>
</dbReference>
<dbReference type="Pfam" id="PF07686">
    <property type="entry name" value="V-set"/>
    <property type="match status" value="1"/>
</dbReference>
<dbReference type="GO" id="GO:0032589">
    <property type="term" value="C:neuron projection membrane"/>
    <property type="evidence" value="ECO:0000318"/>
    <property type="project" value="GO_Central"/>
</dbReference>
<dbReference type="OrthoDB" id="190835at2759"/>
<dbReference type="FunFam" id="2.60.40.10:FF:003219">
    <property type="match status" value="1"/>
</dbReference>
<dbReference type="SMART" id="SM00408">
    <property type="entry name" value="IGc2"/>
    <property type="match status" value="2"/>
</dbReference>
<dbReference type="OMA" id="YECEINI"/>
<keyword evidence="5" id="KW-1185">Reference proteome</keyword>
<dbReference type="SUPFAM" id="SSF48726">
    <property type="entry name" value="Immunoglobulin"/>
    <property type="match status" value="2"/>
</dbReference>
<dbReference type="SMART" id="SM00406">
    <property type="entry name" value="IGv"/>
    <property type="match status" value="2"/>
</dbReference>
<evidence type="ECO:0000313" key="4">
    <source>
        <dbReference type="EnsemblMetazoa" id="HelroP65985"/>
    </source>
</evidence>
<reference evidence="4" key="3">
    <citation type="submission" date="2015-06" db="UniProtKB">
        <authorList>
            <consortium name="EnsemblMetazoa"/>
        </authorList>
    </citation>
    <scope>IDENTIFICATION</scope>
</reference>
<protein>
    <recommendedName>
        <fullName evidence="2">Ig-like domain-containing protein</fullName>
    </recommendedName>
</protein>
<accession>T1FYF6</accession>
<organism evidence="4 5">
    <name type="scientific">Helobdella robusta</name>
    <name type="common">Californian leech</name>
    <dbReference type="NCBI Taxonomy" id="6412"/>
    <lineage>
        <taxon>Eukaryota</taxon>
        <taxon>Metazoa</taxon>
        <taxon>Spiralia</taxon>
        <taxon>Lophotrochozoa</taxon>
        <taxon>Annelida</taxon>
        <taxon>Clitellata</taxon>
        <taxon>Hirudinea</taxon>
        <taxon>Rhynchobdellida</taxon>
        <taxon>Glossiphoniidae</taxon>
        <taxon>Helobdella</taxon>
    </lineage>
</organism>
<proteinExistence type="predicted"/>
<dbReference type="Pfam" id="PF13927">
    <property type="entry name" value="Ig_3"/>
    <property type="match status" value="1"/>
</dbReference>
<dbReference type="InterPro" id="IPR013106">
    <property type="entry name" value="Ig_V-set"/>
</dbReference>
<dbReference type="CTD" id="20213854"/>
<feature type="region of interest" description="Disordered" evidence="1">
    <location>
        <begin position="1"/>
        <end position="35"/>
    </location>
</feature>
<reference evidence="3 5" key="2">
    <citation type="journal article" date="2013" name="Nature">
        <title>Insights into bilaterian evolution from three spiralian genomes.</title>
        <authorList>
            <person name="Simakov O."/>
            <person name="Marletaz F."/>
            <person name="Cho S.J."/>
            <person name="Edsinger-Gonzales E."/>
            <person name="Havlak P."/>
            <person name="Hellsten U."/>
            <person name="Kuo D.H."/>
            <person name="Larsson T."/>
            <person name="Lv J."/>
            <person name="Arendt D."/>
            <person name="Savage R."/>
            <person name="Osoegawa K."/>
            <person name="de Jong P."/>
            <person name="Grimwood J."/>
            <person name="Chapman J.A."/>
            <person name="Shapiro H."/>
            <person name="Aerts A."/>
            <person name="Otillar R.P."/>
            <person name="Terry A.Y."/>
            <person name="Boore J.L."/>
            <person name="Grigoriev I.V."/>
            <person name="Lindberg D.R."/>
            <person name="Seaver E.C."/>
            <person name="Weisblat D.A."/>
            <person name="Putnam N.H."/>
            <person name="Rokhsar D.S."/>
        </authorList>
    </citation>
    <scope>NUCLEOTIDE SEQUENCE</scope>
</reference>
<dbReference type="eggNOG" id="KOG3510">
    <property type="taxonomic scope" value="Eukaryota"/>
</dbReference>
<dbReference type="Gene3D" id="2.60.40.10">
    <property type="entry name" value="Immunoglobulins"/>
    <property type="match status" value="2"/>
</dbReference>
<feature type="domain" description="Ig-like" evidence="2">
    <location>
        <begin position="132"/>
        <end position="212"/>
    </location>
</feature>
<evidence type="ECO:0000256" key="1">
    <source>
        <dbReference type="SAM" id="MobiDB-lite"/>
    </source>
</evidence>
<dbReference type="HOGENOM" id="CLU_046341_4_2_1"/>
<feature type="domain" description="Ig-like" evidence="2">
    <location>
        <begin position="33"/>
        <end position="122"/>
    </location>
</feature>
<dbReference type="EMBL" id="AMQM01000867">
    <property type="status" value="NOT_ANNOTATED_CDS"/>
    <property type="molecule type" value="Genomic_DNA"/>
</dbReference>
<dbReference type="PANTHER" id="PTHR23279:SF36">
    <property type="entry name" value="DEFECTIVE PROBOSCIS EXTENSION RESPONSE 9, ISOFORM A"/>
    <property type="match status" value="1"/>
</dbReference>
<dbReference type="InterPro" id="IPR013783">
    <property type="entry name" value="Ig-like_fold"/>
</dbReference>
<reference evidence="5" key="1">
    <citation type="submission" date="2012-12" db="EMBL/GenBank/DDBJ databases">
        <authorList>
            <person name="Hellsten U."/>
            <person name="Grimwood J."/>
            <person name="Chapman J.A."/>
            <person name="Shapiro H."/>
            <person name="Aerts A."/>
            <person name="Otillar R.P."/>
            <person name="Terry A.Y."/>
            <person name="Boore J.L."/>
            <person name="Simakov O."/>
            <person name="Marletaz F."/>
            <person name="Cho S.-J."/>
            <person name="Edsinger-Gonzales E."/>
            <person name="Havlak P."/>
            <person name="Kuo D.-H."/>
            <person name="Larsson T."/>
            <person name="Lv J."/>
            <person name="Arendt D."/>
            <person name="Savage R."/>
            <person name="Osoegawa K."/>
            <person name="de Jong P."/>
            <person name="Lindberg D.R."/>
            <person name="Seaver E.C."/>
            <person name="Weisblat D.A."/>
            <person name="Putnam N.H."/>
            <person name="Grigoriev I.V."/>
            <person name="Rokhsar D.S."/>
        </authorList>
    </citation>
    <scope>NUCLEOTIDE SEQUENCE</scope>
</reference>
<dbReference type="InterPro" id="IPR003599">
    <property type="entry name" value="Ig_sub"/>
</dbReference>
<dbReference type="SMART" id="SM00409">
    <property type="entry name" value="IG"/>
    <property type="match status" value="2"/>
</dbReference>
<dbReference type="InterPro" id="IPR036179">
    <property type="entry name" value="Ig-like_dom_sf"/>
</dbReference>
<evidence type="ECO:0000259" key="2">
    <source>
        <dbReference type="PROSITE" id="PS50835"/>
    </source>
</evidence>
<dbReference type="InterPro" id="IPR007110">
    <property type="entry name" value="Ig-like_dom"/>
</dbReference>
<gene>
    <name evidence="4" type="primary">20213854</name>
    <name evidence="3" type="ORF">HELRODRAFT_65985</name>
</gene>
<dbReference type="GO" id="GO:0050808">
    <property type="term" value="P:synapse organization"/>
    <property type="evidence" value="ECO:0000318"/>
    <property type="project" value="GO_Central"/>
</dbReference>
<evidence type="ECO:0000313" key="3">
    <source>
        <dbReference type="EMBL" id="ESO02395.1"/>
    </source>
</evidence>
<dbReference type="EMBL" id="AMQM01000868">
    <property type="status" value="NOT_ANNOTATED_CDS"/>
    <property type="molecule type" value="Genomic_DNA"/>
</dbReference>
<dbReference type="RefSeq" id="XP_009019803.1">
    <property type="nucleotide sequence ID" value="XM_009021555.1"/>
</dbReference>
<name>T1FYF6_HELRO</name>
<dbReference type="PANTHER" id="PTHR23279">
    <property type="entry name" value="DEFECTIVE PROBOSCIS EXTENSION RESPONSE DPR -RELATED"/>
    <property type="match status" value="1"/>
</dbReference>
<dbReference type="KEGG" id="hro:HELRODRAFT_65985"/>
<sequence length="218" mass="24729">MNDRNNDLKSSSYHNNHNDSHNHNSHHHNVVTASPGDRVGLSCRIDDLGSKTIIWRKVGRNHPLTIGTNSFVAESRFSVIHNSYTNEWLLVIQDVRAMDEGMYVCYINAKNTTGYSVHLDVRSVEVSGTEYIEKGDSLKLKCNATGRPEPPLNLEWYRHGKIVRSDLSRRILVTKKIETRLLTSLLDVENVQLEDEGEYVCISSGNKSASIFVHIINR</sequence>
<dbReference type="PROSITE" id="PS50835">
    <property type="entry name" value="IG_LIKE"/>
    <property type="match status" value="2"/>
</dbReference>
<dbReference type="FunFam" id="2.60.40.10:FF:002531">
    <property type="entry name" value="Defective proboscis extension response"/>
    <property type="match status" value="1"/>
</dbReference>
<dbReference type="InterPro" id="IPR037448">
    <property type="entry name" value="Zig-8"/>
</dbReference>
<dbReference type="InParanoid" id="T1FYF6"/>
<dbReference type="EMBL" id="KB096742">
    <property type="protein sequence ID" value="ESO02395.1"/>
    <property type="molecule type" value="Genomic_DNA"/>
</dbReference>
<dbReference type="AlphaFoldDB" id="T1FYF6"/>
<dbReference type="GeneID" id="20213854"/>
<evidence type="ECO:0000313" key="5">
    <source>
        <dbReference type="Proteomes" id="UP000015101"/>
    </source>
</evidence>
<dbReference type="InterPro" id="IPR003598">
    <property type="entry name" value="Ig_sub2"/>
</dbReference>
<dbReference type="STRING" id="6412.T1FYF6"/>